<dbReference type="PANTHER" id="PTHR43415">
    <property type="entry name" value="SPERMIDINE N(1)-ACETYLTRANSFERASE"/>
    <property type="match status" value="1"/>
</dbReference>
<evidence type="ECO:0000259" key="1">
    <source>
        <dbReference type="PROSITE" id="PS51186"/>
    </source>
</evidence>
<proteinExistence type="predicted"/>
<comment type="caution">
    <text evidence="2">The sequence shown here is derived from an EMBL/GenBank/DDBJ whole genome shotgun (WGS) entry which is preliminary data.</text>
</comment>
<keyword evidence="3" id="KW-1185">Reference proteome</keyword>
<keyword evidence="2" id="KW-0808">Transferase</keyword>
<dbReference type="InterPro" id="IPR016181">
    <property type="entry name" value="Acyl_CoA_acyltransferase"/>
</dbReference>
<dbReference type="RefSeq" id="WP_114488477.1">
    <property type="nucleotide sequence ID" value="NZ_CBCSHM010000080.1"/>
</dbReference>
<dbReference type="SUPFAM" id="SSF55729">
    <property type="entry name" value="Acyl-CoA N-acyltransferases (Nat)"/>
    <property type="match status" value="1"/>
</dbReference>
<dbReference type="Pfam" id="PF13302">
    <property type="entry name" value="Acetyltransf_3"/>
    <property type="match status" value="1"/>
</dbReference>
<dbReference type="GO" id="GO:0016747">
    <property type="term" value="F:acyltransferase activity, transferring groups other than amino-acyl groups"/>
    <property type="evidence" value="ECO:0007669"/>
    <property type="project" value="InterPro"/>
</dbReference>
<reference evidence="2 3" key="1">
    <citation type="submission" date="2018-07" db="EMBL/GenBank/DDBJ databases">
        <title>Halomonas rutogse sp. nov., isolated from Lake TangqianCo on Tibetan Plateau.</title>
        <authorList>
            <person name="Lu H."/>
            <person name="Xing P."/>
            <person name="Wu Q."/>
        </authorList>
    </citation>
    <scope>NUCLEOTIDE SEQUENCE [LARGE SCALE GENOMIC DNA]</scope>
    <source>
        <strain evidence="2 3">TQ8S</strain>
    </source>
</reference>
<dbReference type="Proteomes" id="UP000253204">
    <property type="component" value="Unassembled WGS sequence"/>
</dbReference>
<gene>
    <name evidence="2" type="ORF">DU506_19195</name>
</gene>
<accession>A0A368TS79</accession>
<feature type="domain" description="N-acetyltransferase" evidence="1">
    <location>
        <begin position="9"/>
        <end position="163"/>
    </location>
</feature>
<dbReference type="PROSITE" id="PS51186">
    <property type="entry name" value="GNAT"/>
    <property type="match status" value="1"/>
</dbReference>
<dbReference type="AlphaFoldDB" id="A0A368TS79"/>
<dbReference type="EMBL" id="QPIJ01000075">
    <property type="protein sequence ID" value="RCV86063.1"/>
    <property type="molecule type" value="Genomic_DNA"/>
</dbReference>
<protein>
    <submittedName>
        <fullName evidence="2">N-acetyltransferase</fullName>
    </submittedName>
</protein>
<dbReference type="InterPro" id="IPR000182">
    <property type="entry name" value="GNAT_dom"/>
</dbReference>
<dbReference type="PANTHER" id="PTHR43415:SF3">
    <property type="entry name" value="GNAT-FAMILY ACETYLTRANSFERASE"/>
    <property type="match status" value="1"/>
</dbReference>
<organism evidence="2 3">
    <name type="scientific">Vreelandella rituensis</name>
    <dbReference type="NCBI Taxonomy" id="2282306"/>
    <lineage>
        <taxon>Bacteria</taxon>
        <taxon>Pseudomonadati</taxon>
        <taxon>Pseudomonadota</taxon>
        <taxon>Gammaproteobacteria</taxon>
        <taxon>Oceanospirillales</taxon>
        <taxon>Halomonadaceae</taxon>
        <taxon>Vreelandella</taxon>
    </lineage>
</organism>
<sequence>MDILKGKRIQVRPLECEDLPFRVNFINDTRVSSTLGFDLPLSIGRTKVWYGKVIEDRTRKDFTIVDSCRGNVVGFCGLLNIKTDVRSAEVYIIIGDVSYWGKGFGRDAKKILTNYSFSELFLNKLYAYQADFNERSLKANKKLGWKLEGVLRDDILLGGKLHDRHVHSILQSEWDNDPIYQNV</sequence>
<dbReference type="OrthoDB" id="9801656at2"/>
<name>A0A368TS79_9GAMM</name>
<dbReference type="Gene3D" id="3.40.630.30">
    <property type="match status" value="1"/>
</dbReference>
<evidence type="ECO:0000313" key="2">
    <source>
        <dbReference type="EMBL" id="RCV86063.1"/>
    </source>
</evidence>
<evidence type="ECO:0000313" key="3">
    <source>
        <dbReference type="Proteomes" id="UP000253204"/>
    </source>
</evidence>